<dbReference type="InterPro" id="IPR010827">
    <property type="entry name" value="BamA/TamA_POTRA"/>
</dbReference>
<dbReference type="InterPro" id="IPR000184">
    <property type="entry name" value="Bac_surfAg_D15"/>
</dbReference>
<feature type="signal peptide" evidence="5">
    <location>
        <begin position="1"/>
        <end position="28"/>
    </location>
</feature>
<evidence type="ECO:0000313" key="9">
    <source>
        <dbReference type="Proteomes" id="UP000826300"/>
    </source>
</evidence>
<dbReference type="Pfam" id="PF07244">
    <property type="entry name" value="POTRA"/>
    <property type="match status" value="1"/>
</dbReference>
<name>A0A8G0ZPN4_9RHOB</name>
<dbReference type="GO" id="GO:0019867">
    <property type="term" value="C:outer membrane"/>
    <property type="evidence" value="ECO:0007669"/>
    <property type="project" value="InterPro"/>
</dbReference>
<dbReference type="KEGG" id="nsm:JO391_15765"/>
<evidence type="ECO:0000256" key="3">
    <source>
        <dbReference type="ARBA" id="ARBA00022692"/>
    </source>
</evidence>
<protein>
    <submittedName>
        <fullName evidence="8">Outer membrane protein assembly factor</fullName>
    </submittedName>
</protein>
<reference evidence="8" key="1">
    <citation type="submission" date="2021-02" db="EMBL/GenBank/DDBJ databases">
        <title>Rhodobacter shimadae sp. nov., an aerobic anoxygenic phototrophic bacterium isolated from a hot spring.</title>
        <authorList>
            <person name="Muramatsu S."/>
            <person name="Haruta S."/>
            <person name="Hirose S."/>
            <person name="Hanada S."/>
        </authorList>
    </citation>
    <scope>NUCLEOTIDE SEQUENCE</scope>
    <source>
        <strain evidence="8">N10</strain>
    </source>
</reference>
<sequence>MARRRQVRRAFGAALALSAALSAGSAGMAEDVVSFDVVGGDKAMLRSLKAASGLVATEQEAGRKGPDPQDLFAAARAEYARLVGALYAEGRYSPVIHIYVDGREAADIPPLDAPKSIGKVEVVVDPGPLFEFSRAEIAPLADGTVMPGAFAVGETAQSGVITEAVGAAQAGWQDAGHPRVKVASQDIVANHRANTLAVDVDLMPGPRLRFGPLKITGEKRMREERIRAIAGLPVGTVWNPTELRKAQARLRRSGVFSSVTFTQDENITPPDLLGQTLTVVEEKKRRVGFGADVGTTSGLNVTGFWLHRNLFGGAERLEIEGLIDNIGAKDSGVDYTLSFNLSRPATFTPDTTATAGLSFGRLDEATYQGDFLSVNGGLSHVFTDNLNGSIQLGYDYLKGTDETGKFVYENLNLPVNLTWDNRDNPLNATRGYFANSTVMPFLGFGSTDSGGSFSLDARTYKGFGGTSVDRAVVLAGRLQYGGIFGSSLLGTPRDFLYYSGGGGTVRGQPYQSLFITTDTPQGPLETGGMGFFGFSAEVRVRVTETIGVVGFYDFGEISASADMSEAETQAGAGLGVRYNTSIGPIRLDVGLPVEGDTGDGPQVYIGLGQAF</sequence>
<dbReference type="Proteomes" id="UP000826300">
    <property type="component" value="Chromosome"/>
</dbReference>
<evidence type="ECO:0000256" key="2">
    <source>
        <dbReference type="ARBA" id="ARBA00022452"/>
    </source>
</evidence>
<dbReference type="PANTHER" id="PTHR12815">
    <property type="entry name" value="SORTING AND ASSEMBLY MACHINERY SAMM50 PROTEIN FAMILY MEMBER"/>
    <property type="match status" value="1"/>
</dbReference>
<feature type="chain" id="PRO_5034586114" evidence="5">
    <location>
        <begin position="29"/>
        <end position="611"/>
    </location>
</feature>
<feature type="domain" description="POTRA" evidence="7">
    <location>
        <begin position="209"/>
        <end position="265"/>
    </location>
</feature>
<dbReference type="PANTHER" id="PTHR12815:SF18">
    <property type="entry name" value="SORTING AND ASSEMBLY MACHINERY COMPONENT 50 HOMOLOG"/>
    <property type="match status" value="1"/>
</dbReference>
<dbReference type="Pfam" id="PF01103">
    <property type="entry name" value="Omp85"/>
    <property type="match status" value="1"/>
</dbReference>
<dbReference type="RefSeq" id="WP_220661401.1">
    <property type="nucleotide sequence ID" value="NZ_CP069370.1"/>
</dbReference>
<keyword evidence="9" id="KW-1185">Reference proteome</keyword>
<evidence type="ECO:0000256" key="4">
    <source>
        <dbReference type="ARBA" id="ARBA00023136"/>
    </source>
</evidence>
<dbReference type="EMBL" id="CP069370">
    <property type="protein sequence ID" value="QYZ69181.1"/>
    <property type="molecule type" value="Genomic_DNA"/>
</dbReference>
<dbReference type="InterPro" id="IPR039910">
    <property type="entry name" value="D15-like"/>
</dbReference>
<keyword evidence="4" id="KW-0472">Membrane</keyword>
<evidence type="ECO:0000256" key="1">
    <source>
        <dbReference type="ARBA" id="ARBA00004370"/>
    </source>
</evidence>
<keyword evidence="2" id="KW-1134">Transmembrane beta strand</keyword>
<proteinExistence type="predicted"/>
<feature type="domain" description="Bacterial surface antigen (D15)" evidence="6">
    <location>
        <begin position="309"/>
        <end position="611"/>
    </location>
</feature>
<dbReference type="Gene3D" id="3.10.20.310">
    <property type="entry name" value="membrane protein fhac"/>
    <property type="match status" value="1"/>
</dbReference>
<keyword evidence="3" id="KW-0812">Transmembrane</keyword>
<dbReference type="AlphaFoldDB" id="A0A8G0ZPN4"/>
<evidence type="ECO:0000256" key="5">
    <source>
        <dbReference type="SAM" id="SignalP"/>
    </source>
</evidence>
<accession>A0A8G0ZPN4</accession>
<evidence type="ECO:0000259" key="7">
    <source>
        <dbReference type="Pfam" id="PF07244"/>
    </source>
</evidence>
<evidence type="ECO:0000313" key="8">
    <source>
        <dbReference type="EMBL" id="QYZ69181.1"/>
    </source>
</evidence>
<organism evidence="8 9">
    <name type="scientific">Neotabrizicola shimadae</name>
    <dbReference type="NCBI Taxonomy" id="2807096"/>
    <lineage>
        <taxon>Bacteria</taxon>
        <taxon>Pseudomonadati</taxon>
        <taxon>Pseudomonadota</taxon>
        <taxon>Alphaproteobacteria</taxon>
        <taxon>Rhodobacterales</taxon>
        <taxon>Paracoccaceae</taxon>
        <taxon>Neotabrizicola</taxon>
    </lineage>
</organism>
<comment type="subcellular location">
    <subcellularLocation>
        <location evidence="1">Membrane</location>
    </subcellularLocation>
</comment>
<gene>
    <name evidence="8" type="ORF">JO391_15765</name>
</gene>
<dbReference type="Gene3D" id="2.40.160.50">
    <property type="entry name" value="membrane protein fhac: a member of the omp85/tpsb transporter family"/>
    <property type="match status" value="1"/>
</dbReference>
<evidence type="ECO:0000259" key="6">
    <source>
        <dbReference type="Pfam" id="PF01103"/>
    </source>
</evidence>
<keyword evidence="5" id="KW-0732">Signal</keyword>